<accession>A0A2W4D120</accession>
<dbReference type="SUPFAM" id="SSF50199">
    <property type="entry name" value="Staphylococcal nuclease"/>
    <property type="match status" value="1"/>
</dbReference>
<dbReference type="AlphaFoldDB" id="A0A2W4D120"/>
<dbReference type="Proteomes" id="UP000248925">
    <property type="component" value="Unassembled WGS sequence"/>
</dbReference>
<protein>
    <recommendedName>
        <fullName evidence="3">Nuclease</fullName>
    </recommendedName>
</protein>
<dbReference type="Gene3D" id="2.40.50.90">
    <property type="match status" value="1"/>
</dbReference>
<evidence type="ECO:0008006" key="3">
    <source>
        <dbReference type="Google" id="ProtNLM"/>
    </source>
</evidence>
<evidence type="ECO:0000313" key="1">
    <source>
        <dbReference type="EMBL" id="PZM11204.1"/>
    </source>
</evidence>
<evidence type="ECO:0000313" key="2">
    <source>
        <dbReference type="Proteomes" id="UP000248925"/>
    </source>
</evidence>
<organism evidence="1 2">
    <name type="scientific">Rhizobium tubonense</name>
    <dbReference type="NCBI Taxonomy" id="484088"/>
    <lineage>
        <taxon>Bacteria</taxon>
        <taxon>Pseudomonadati</taxon>
        <taxon>Pseudomonadota</taxon>
        <taxon>Alphaproteobacteria</taxon>
        <taxon>Hyphomicrobiales</taxon>
        <taxon>Rhizobiaceae</taxon>
        <taxon>Rhizobium/Agrobacterium group</taxon>
        <taxon>Rhizobium</taxon>
    </lineage>
</organism>
<reference evidence="1 2" key="1">
    <citation type="journal article" date="2018" name="Sci. Rep.">
        <title>Rhizobium tumorigenes sp. nov., a novel plant tumorigenic bacterium isolated from cane gall tumors on thornless blackberry.</title>
        <authorList>
            <person name="Kuzmanovi N."/>
            <person name="Smalla K."/>
            <person name="Gronow S."/>
            <person name="PuBawska J."/>
        </authorList>
    </citation>
    <scope>NUCLEOTIDE SEQUENCE [LARGE SCALE GENOMIC DNA]</scope>
    <source>
        <strain evidence="1 2">CCBAU 85046</strain>
    </source>
</reference>
<proteinExistence type="predicted"/>
<keyword evidence="2" id="KW-1185">Reference proteome</keyword>
<name>A0A2W4D120_9HYPH</name>
<dbReference type="InterPro" id="IPR035437">
    <property type="entry name" value="SNase_OB-fold_sf"/>
</dbReference>
<comment type="caution">
    <text evidence="1">The sequence shown here is derived from an EMBL/GenBank/DDBJ whole genome shotgun (WGS) entry which is preliminary data.</text>
</comment>
<gene>
    <name evidence="1" type="ORF">CPY51_20775</name>
</gene>
<sequence>MLPWLALATVALIVGYDHWGDIKPRAMAAVHMASTSVSAPLPAAKAFLAPSPVPRQMPVRQSAAIPVPPAPIPVSISAPSQPHLTSTPPIPSVAPVPASVSESFGLCGEGAHFNCVLDGSTFWVRGVKVRLADIETPALSPPRCVEEERRGLAAKVRLLTLLNAGPFTLEPTSRDEDKGQKLRNVLRGGRSIGDTLITEGLARRAADNRLSWCA</sequence>
<dbReference type="EMBL" id="PCDP01000040">
    <property type="protein sequence ID" value="PZM11204.1"/>
    <property type="molecule type" value="Genomic_DNA"/>
</dbReference>